<sequence>MRESKLRALYFLRQQQLSLFSLWNHTAFADSTLIPSNSSNSTLDFSTRQDLLSFADFKSALLKMILGDEDDINGCCSS</sequence>
<evidence type="ECO:0000313" key="1">
    <source>
        <dbReference type="EMBL" id="KAJ9691102.1"/>
    </source>
</evidence>
<accession>A0AA39DR24</accession>
<gene>
    <name evidence="1" type="ORF">PVL29_013325</name>
</gene>
<name>A0AA39DR24_VITRO</name>
<keyword evidence="2" id="KW-1185">Reference proteome</keyword>
<dbReference type="Proteomes" id="UP001168098">
    <property type="component" value="Unassembled WGS sequence"/>
</dbReference>
<comment type="caution">
    <text evidence="1">The sequence shown here is derived from an EMBL/GenBank/DDBJ whole genome shotgun (WGS) entry which is preliminary data.</text>
</comment>
<organism evidence="1 2">
    <name type="scientific">Vitis rotundifolia</name>
    <name type="common">Muscadine grape</name>
    <dbReference type="NCBI Taxonomy" id="103349"/>
    <lineage>
        <taxon>Eukaryota</taxon>
        <taxon>Viridiplantae</taxon>
        <taxon>Streptophyta</taxon>
        <taxon>Embryophyta</taxon>
        <taxon>Tracheophyta</taxon>
        <taxon>Spermatophyta</taxon>
        <taxon>Magnoliopsida</taxon>
        <taxon>eudicotyledons</taxon>
        <taxon>Gunneridae</taxon>
        <taxon>Pentapetalae</taxon>
        <taxon>rosids</taxon>
        <taxon>Vitales</taxon>
        <taxon>Vitaceae</taxon>
        <taxon>Viteae</taxon>
        <taxon>Vitis</taxon>
    </lineage>
</organism>
<dbReference type="AlphaFoldDB" id="A0AA39DR24"/>
<reference evidence="1 2" key="1">
    <citation type="journal article" date="2023" name="BMC Biotechnol.">
        <title>Vitis rotundifolia cv Carlos genome sequencing.</title>
        <authorList>
            <person name="Huff M."/>
            <person name="Hulse-Kemp A."/>
            <person name="Scheffler B."/>
            <person name="Youngblood R."/>
            <person name="Simpson S."/>
            <person name="Babiker E."/>
            <person name="Staton M."/>
        </authorList>
    </citation>
    <scope>NUCLEOTIDE SEQUENCE [LARGE SCALE GENOMIC DNA]</scope>
    <source>
        <tissue evidence="1">Leaf</tissue>
    </source>
</reference>
<dbReference type="EMBL" id="JARBHA010000010">
    <property type="protein sequence ID" value="KAJ9691102.1"/>
    <property type="molecule type" value="Genomic_DNA"/>
</dbReference>
<proteinExistence type="predicted"/>
<evidence type="ECO:0000313" key="2">
    <source>
        <dbReference type="Proteomes" id="UP001168098"/>
    </source>
</evidence>
<protein>
    <submittedName>
        <fullName evidence="1">Uncharacterized protein</fullName>
    </submittedName>
</protein>